<protein>
    <recommendedName>
        <fullName evidence="3">FCD domain-containing protein</fullName>
    </recommendedName>
</protein>
<dbReference type="Proteomes" id="UP001515943">
    <property type="component" value="Unassembled WGS sequence"/>
</dbReference>
<evidence type="ECO:0008006" key="3">
    <source>
        <dbReference type="Google" id="ProtNLM"/>
    </source>
</evidence>
<organism evidence="1 2">
    <name type="scientific">Lentzea indica</name>
    <dbReference type="NCBI Taxonomy" id="2604800"/>
    <lineage>
        <taxon>Bacteria</taxon>
        <taxon>Bacillati</taxon>
        <taxon>Actinomycetota</taxon>
        <taxon>Actinomycetes</taxon>
        <taxon>Pseudonocardiales</taxon>
        <taxon>Pseudonocardiaceae</taxon>
        <taxon>Lentzea</taxon>
    </lineage>
</organism>
<accession>A0ABX1FIS3</accession>
<reference evidence="1 2" key="1">
    <citation type="submission" date="2019-08" db="EMBL/GenBank/DDBJ databases">
        <title>Lentzea from Indian Himalayas.</title>
        <authorList>
            <person name="Mandal S."/>
            <person name="Mallick Gupta A."/>
            <person name="Maiti P.K."/>
            <person name="Sarkar J."/>
            <person name="Mandal S."/>
        </authorList>
    </citation>
    <scope>NUCLEOTIDE SEQUENCE [LARGE SCALE GENOMIC DNA]</scope>
    <source>
        <strain evidence="1 2">PSKA42</strain>
    </source>
</reference>
<name>A0ABX1FIS3_9PSEU</name>
<keyword evidence="2" id="KW-1185">Reference proteome</keyword>
<dbReference type="EMBL" id="VSRL01000067">
    <property type="protein sequence ID" value="NKE58889.1"/>
    <property type="molecule type" value="Genomic_DNA"/>
</dbReference>
<evidence type="ECO:0000313" key="1">
    <source>
        <dbReference type="EMBL" id="NKE58889.1"/>
    </source>
</evidence>
<proteinExistence type="predicted"/>
<comment type="caution">
    <text evidence="1">The sequence shown here is derived from an EMBL/GenBank/DDBJ whole genome shotgun (WGS) entry which is preliminary data.</text>
</comment>
<sequence>MDTVEIPYGPYGWSRIRAATVLIRIATALAVWDPGQAKSVLHRAERELRAARPIGDRTMILQVWHDLAAALVQLDPVVARLLAAQSQDEVQDELLATLSTVDPAAAERIARSITHHARREEALAVVAIGAVKASGSRTA</sequence>
<gene>
    <name evidence="1" type="ORF">FXN61_19575</name>
</gene>
<dbReference type="RefSeq" id="WP_167975545.1">
    <property type="nucleotide sequence ID" value="NZ_VSRL01000067.1"/>
</dbReference>
<evidence type="ECO:0000313" key="2">
    <source>
        <dbReference type="Proteomes" id="UP001515943"/>
    </source>
</evidence>